<dbReference type="InterPro" id="IPR014729">
    <property type="entry name" value="Rossmann-like_a/b/a_fold"/>
</dbReference>
<keyword evidence="2" id="KW-0547">Nucleotide-binding</keyword>
<proteinExistence type="inferred from homology"/>
<organism evidence="6 7">
    <name type="scientific">Marinithermus hydrothermalis (strain DSM 14884 / JCM 11576 / T1)</name>
    <dbReference type="NCBI Taxonomy" id="869210"/>
    <lineage>
        <taxon>Bacteria</taxon>
        <taxon>Thermotogati</taxon>
        <taxon>Deinococcota</taxon>
        <taxon>Deinococci</taxon>
        <taxon>Thermales</taxon>
        <taxon>Thermaceae</taxon>
        <taxon>Marinithermus</taxon>
    </lineage>
</organism>
<dbReference type="PANTHER" id="PTHR46268:SF27">
    <property type="entry name" value="UNIVERSAL STRESS PROTEIN RV2623"/>
    <property type="match status" value="1"/>
</dbReference>
<dbReference type="KEGG" id="mhd:Marky_1144"/>
<dbReference type="PIRSF" id="PIRSF006276">
    <property type="entry name" value="UspA"/>
    <property type="match status" value="1"/>
</dbReference>
<reference evidence="6 7" key="1">
    <citation type="journal article" date="2012" name="Stand. Genomic Sci.">
        <title>Complete genome sequence of the aerobic, heterotroph Marinithermus hydrothermalis type strain (T1(T)) from a deep-sea hydrothermal vent chimney.</title>
        <authorList>
            <person name="Copeland A."/>
            <person name="Gu W."/>
            <person name="Yasawong M."/>
            <person name="Lapidus A."/>
            <person name="Lucas S."/>
            <person name="Deshpande S."/>
            <person name="Pagani I."/>
            <person name="Tapia R."/>
            <person name="Cheng J.F."/>
            <person name="Goodwin L.A."/>
            <person name="Pitluck S."/>
            <person name="Liolios K."/>
            <person name="Ivanova N."/>
            <person name="Mavromatis K."/>
            <person name="Mikhailova N."/>
            <person name="Pati A."/>
            <person name="Chen A."/>
            <person name="Palaniappan K."/>
            <person name="Land M."/>
            <person name="Pan C."/>
            <person name="Brambilla E.M."/>
            <person name="Rohde M."/>
            <person name="Tindall B.J."/>
            <person name="Sikorski J."/>
            <person name="Goker M."/>
            <person name="Detter J.C."/>
            <person name="Bristow J."/>
            <person name="Eisen J.A."/>
            <person name="Markowitz V."/>
            <person name="Hugenholtz P."/>
            <person name="Kyrpides N.C."/>
            <person name="Klenk H.P."/>
            <person name="Woyke T."/>
        </authorList>
    </citation>
    <scope>NUCLEOTIDE SEQUENCE [LARGE SCALE GENOMIC DNA]</scope>
    <source>
        <strain evidence="7">DSM 14884 / JCM 11576 / T1</strain>
    </source>
</reference>
<dbReference type="GO" id="GO:0005737">
    <property type="term" value="C:cytoplasm"/>
    <property type="evidence" value="ECO:0007669"/>
    <property type="project" value="UniProtKB-SubCell"/>
</dbReference>
<name>F2NP84_MARHT</name>
<evidence type="ECO:0000313" key="7">
    <source>
        <dbReference type="Proteomes" id="UP000007030"/>
    </source>
</evidence>
<dbReference type="InterPro" id="IPR006015">
    <property type="entry name" value="Universal_stress_UspA"/>
</dbReference>
<feature type="domain" description="UspA" evidence="5">
    <location>
        <begin position="1"/>
        <end position="142"/>
    </location>
</feature>
<dbReference type="PANTHER" id="PTHR46268">
    <property type="entry name" value="STRESS RESPONSE PROTEIN NHAX"/>
    <property type="match status" value="1"/>
</dbReference>
<dbReference type="Proteomes" id="UP000007030">
    <property type="component" value="Chromosome"/>
</dbReference>
<accession>F2NP84</accession>
<protein>
    <recommendedName>
        <fullName evidence="4">Universal stress protein</fullName>
    </recommendedName>
</protein>
<evidence type="ECO:0000256" key="1">
    <source>
        <dbReference type="ARBA" id="ARBA00008791"/>
    </source>
</evidence>
<evidence type="ECO:0000256" key="2">
    <source>
        <dbReference type="ARBA" id="ARBA00022741"/>
    </source>
</evidence>
<dbReference type="HOGENOM" id="CLU_049301_11_0_0"/>
<dbReference type="eggNOG" id="COG0589">
    <property type="taxonomic scope" value="Bacteria"/>
</dbReference>
<gene>
    <name evidence="6" type="ordered locus">Marky_1144</name>
</gene>
<dbReference type="EMBL" id="CP002630">
    <property type="protein sequence ID" value="AEB11885.1"/>
    <property type="molecule type" value="Genomic_DNA"/>
</dbReference>
<keyword evidence="7" id="KW-1185">Reference proteome</keyword>
<evidence type="ECO:0000256" key="3">
    <source>
        <dbReference type="ARBA" id="ARBA00022840"/>
    </source>
</evidence>
<dbReference type="OrthoDB" id="9777884at2"/>
<dbReference type="STRING" id="869210.Marky_1144"/>
<dbReference type="Pfam" id="PF00582">
    <property type="entry name" value="Usp"/>
    <property type="match status" value="1"/>
</dbReference>
<dbReference type="AlphaFoldDB" id="F2NP84"/>
<keyword evidence="4" id="KW-0963">Cytoplasm</keyword>
<dbReference type="Gene3D" id="3.40.50.620">
    <property type="entry name" value="HUPs"/>
    <property type="match status" value="1"/>
</dbReference>
<comment type="similarity">
    <text evidence="1 4">Belongs to the universal stress protein A family.</text>
</comment>
<dbReference type="InterPro" id="IPR006016">
    <property type="entry name" value="UspA"/>
</dbReference>
<keyword evidence="3" id="KW-0067">ATP-binding</keyword>
<sequence>MYKRILLPTDGSPCSEKALRQGLELAKTLGAQATVLYVIEDPTAHLPLLPEGVPYEVQLYEDLRRSADAALARAKEIADEVGVPVRTEQLEGLPVPAIVEAAKAYDLVVMGTHGRTGMEKLLLGSVTDGVLHRTHTPVLVVRCA</sequence>
<evidence type="ECO:0000313" key="6">
    <source>
        <dbReference type="EMBL" id="AEB11885.1"/>
    </source>
</evidence>
<dbReference type="GO" id="GO:0005524">
    <property type="term" value="F:ATP binding"/>
    <property type="evidence" value="ECO:0007669"/>
    <property type="project" value="UniProtKB-KW"/>
</dbReference>
<dbReference type="CDD" id="cd00293">
    <property type="entry name" value="USP-like"/>
    <property type="match status" value="1"/>
</dbReference>
<evidence type="ECO:0000259" key="5">
    <source>
        <dbReference type="Pfam" id="PF00582"/>
    </source>
</evidence>
<dbReference type="PRINTS" id="PR01438">
    <property type="entry name" value="UNVRSLSTRESS"/>
</dbReference>
<dbReference type="SUPFAM" id="SSF52402">
    <property type="entry name" value="Adenine nucleotide alpha hydrolases-like"/>
    <property type="match status" value="1"/>
</dbReference>
<comment type="subcellular location">
    <subcellularLocation>
        <location evidence="4">Cytoplasm</location>
    </subcellularLocation>
</comment>
<dbReference type="RefSeq" id="WP_013703932.1">
    <property type="nucleotide sequence ID" value="NC_015387.1"/>
</dbReference>
<evidence type="ECO:0000256" key="4">
    <source>
        <dbReference type="PIRNR" id="PIRNR006276"/>
    </source>
</evidence>